<dbReference type="FunFam" id="3.30.420.80:FF:000005">
    <property type="entry name" value="39S ribosomal protein L18, mitochondrial"/>
    <property type="match status" value="1"/>
</dbReference>
<dbReference type="InterPro" id="IPR005484">
    <property type="entry name" value="Ribosomal_uL18_bac/plant/anim"/>
</dbReference>
<dbReference type="GeneID" id="111244620"/>
<accession>A0A7M7J6T0</accession>
<dbReference type="SUPFAM" id="SSF53137">
    <property type="entry name" value="Translational machinery components"/>
    <property type="match status" value="1"/>
</dbReference>
<keyword evidence="5" id="KW-0687">Ribonucleoprotein</keyword>
<evidence type="ECO:0000256" key="5">
    <source>
        <dbReference type="ARBA" id="ARBA00023274"/>
    </source>
</evidence>
<dbReference type="PANTHER" id="PTHR12899">
    <property type="entry name" value="39S RIBOSOMAL PROTEIN L18, MITOCHONDRIAL"/>
    <property type="match status" value="1"/>
</dbReference>
<evidence type="ECO:0000313" key="8">
    <source>
        <dbReference type="EnsemblMetazoa" id="XP_022647632"/>
    </source>
</evidence>
<dbReference type="GO" id="GO:0005840">
    <property type="term" value="C:ribosome"/>
    <property type="evidence" value="ECO:0007669"/>
    <property type="project" value="UniProtKB-KW"/>
</dbReference>
<dbReference type="EnsemblMetazoa" id="XM_022791897">
    <property type="protein sequence ID" value="XP_022647632"/>
    <property type="gene ID" value="LOC111244620"/>
</dbReference>
<reference evidence="8" key="1">
    <citation type="submission" date="2021-01" db="UniProtKB">
        <authorList>
            <consortium name="EnsemblMetazoa"/>
        </authorList>
    </citation>
    <scope>IDENTIFICATION</scope>
</reference>
<proteinExistence type="inferred from homology"/>
<dbReference type="Proteomes" id="UP000594260">
    <property type="component" value="Unplaced"/>
</dbReference>
<dbReference type="RefSeq" id="XP_022647632.1">
    <property type="nucleotide sequence ID" value="XM_022791897.1"/>
</dbReference>
<evidence type="ECO:0000256" key="6">
    <source>
        <dbReference type="ARBA" id="ARBA00069051"/>
    </source>
</evidence>
<dbReference type="GO" id="GO:0008097">
    <property type="term" value="F:5S rRNA binding"/>
    <property type="evidence" value="ECO:0007669"/>
    <property type="project" value="TreeGrafter"/>
</dbReference>
<evidence type="ECO:0000256" key="3">
    <source>
        <dbReference type="ARBA" id="ARBA00022980"/>
    </source>
</evidence>
<keyword evidence="9" id="KW-1185">Reference proteome</keyword>
<dbReference type="CTD" id="29074"/>
<dbReference type="Gene3D" id="3.30.420.80">
    <property type="entry name" value="Ribosomal protein S11"/>
    <property type="match status" value="1"/>
</dbReference>
<name>A0A7M7J6T0_VARDE</name>
<protein>
    <recommendedName>
        <fullName evidence="6">Large ribosomal subunit protein uL18m</fullName>
    </recommendedName>
    <alternativeName>
        <fullName evidence="7">39S ribosomal protein L18, mitochondrial</fullName>
    </alternativeName>
</protein>
<dbReference type="CDD" id="cd00432">
    <property type="entry name" value="Ribosomal_L18_L5e"/>
    <property type="match status" value="1"/>
</dbReference>
<dbReference type="GO" id="GO:0005743">
    <property type="term" value="C:mitochondrial inner membrane"/>
    <property type="evidence" value="ECO:0007669"/>
    <property type="project" value="UniProtKB-ARBA"/>
</dbReference>
<dbReference type="InterPro" id="IPR036967">
    <property type="entry name" value="Ribosomal_uS11_sf"/>
</dbReference>
<dbReference type="OrthoDB" id="1932324at2759"/>
<keyword evidence="3" id="KW-0689">Ribosomal protein</keyword>
<dbReference type="InParanoid" id="A0A7M7J6T0"/>
<dbReference type="InterPro" id="IPR057268">
    <property type="entry name" value="Ribosomal_L18"/>
</dbReference>
<evidence type="ECO:0000256" key="1">
    <source>
        <dbReference type="ARBA" id="ARBA00004173"/>
    </source>
</evidence>
<dbReference type="OMA" id="TSEWAIK"/>
<comment type="similarity">
    <text evidence="2">Belongs to the universal ribosomal protein uL18 family.</text>
</comment>
<organism evidence="8 9">
    <name type="scientific">Varroa destructor</name>
    <name type="common">Honeybee mite</name>
    <dbReference type="NCBI Taxonomy" id="109461"/>
    <lineage>
        <taxon>Eukaryota</taxon>
        <taxon>Metazoa</taxon>
        <taxon>Ecdysozoa</taxon>
        <taxon>Arthropoda</taxon>
        <taxon>Chelicerata</taxon>
        <taxon>Arachnida</taxon>
        <taxon>Acari</taxon>
        <taxon>Parasitiformes</taxon>
        <taxon>Mesostigmata</taxon>
        <taxon>Gamasina</taxon>
        <taxon>Dermanyssoidea</taxon>
        <taxon>Varroidae</taxon>
        <taxon>Varroa</taxon>
    </lineage>
</organism>
<dbReference type="GO" id="GO:1990904">
    <property type="term" value="C:ribonucleoprotein complex"/>
    <property type="evidence" value="ECO:0007669"/>
    <property type="project" value="UniProtKB-KW"/>
</dbReference>
<keyword evidence="4" id="KW-0496">Mitochondrion</keyword>
<comment type="subcellular location">
    <subcellularLocation>
        <location evidence="1">Mitochondrion</location>
    </subcellularLocation>
</comment>
<sequence length="185" mass="20815">MLKLRSFIQCKYAVPASRNVSIGVVPSIGSPTRNDFEVNPRFVNRNPRNLEQMLLARKPVGWEWDRPSRTYWYRLEIQLAKRNVFGKVVHNSGSCVTEASTTEWGIKKQLVSTADKGAAFAVGRVLARRCLEAGVLAVHVDIPEEKKTSKKVQSLLDGFSKEGVALKEPGDLNETEDRPLVTMYR</sequence>
<dbReference type="FunCoup" id="A0A7M7J6T0">
    <property type="interactions" value="1284"/>
</dbReference>
<evidence type="ECO:0000256" key="4">
    <source>
        <dbReference type="ARBA" id="ARBA00023128"/>
    </source>
</evidence>
<evidence type="ECO:0000313" key="9">
    <source>
        <dbReference type="Proteomes" id="UP000594260"/>
    </source>
</evidence>
<dbReference type="GO" id="GO:0006412">
    <property type="term" value="P:translation"/>
    <property type="evidence" value="ECO:0007669"/>
    <property type="project" value="InterPro"/>
</dbReference>
<dbReference type="KEGG" id="vde:111244620"/>
<dbReference type="AlphaFoldDB" id="A0A7M7J6T0"/>
<dbReference type="GO" id="GO:0003735">
    <property type="term" value="F:structural constituent of ribosome"/>
    <property type="evidence" value="ECO:0007669"/>
    <property type="project" value="InterPro"/>
</dbReference>
<evidence type="ECO:0000256" key="2">
    <source>
        <dbReference type="ARBA" id="ARBA00007116"/>
    </source>
</evidence>
<evidence type="ECO:0000256" key="7">
    <source>
        <dbReference type="ARBA" id="ARBA00082661"/>
    </source>
</evidence>
<dbReference type="PANTHER" id="PTHR12899:SF3">
    <property type="entry name" value="LARGE RIBOSOMAL SUBUNIT PROTEIN UL18M"/>
    <property type="match status" value="1"/>
</dbReference>